<evidence type="ECO:0000259" key="4">
    <source>
        <dbReference type="Pfam" id="PF07859"/>
    </source>
</evidence>
<evidence type="ECO:0000313" key="6">
    <source>
        <dbReference type="Proteomes" id="UP000799436"/>
    </source>
</evidence>
<dbReference type="OrthoDB" id="2152029at2759"/>
<dbReference type="EMBL" id="ML995841">
    <property type="protein sequence ID" value="KAF2768763.1"/>
    <property type="molecule type" value="Genomic_DNA"/>
</dbReference>
<dbReference type="PANTHER" id="PTHR48081">
    <property type="entry name" value="AB HYDROLASE SUPERFAMILY PROTEIN C4A8.06C"/>
    <property type="match status" value="1"/>
</dbReference>
<dbReference type="PROSITE" id="PS01174">
    <property type="entry name" value="LIPASE_GDXG_SER"/>
    <property type="match status" value="1"/>
</dbReference>
<feature type="domain" description="Alpha/beta hydrolase fold-3" evidence="4">
    <location>
        <begin position="104"/>
        <end position="313"/>
    </location>
</feature>
<dbReference type="InterPro" id="IPR033140">
    <property type="entry name" value="Lipase_GDXG_put_SER_AS"/>
</dbReference>
<gene>
    <name evidence="5" type="ORF">EJ03DRAFT_114706</name>
</gene>
<evidence type="ECO:0000256" key="2">
    <source>
        <dbReference type="ARBA" id="ARBA00022801"/>
    </source>
</evidence>
<accession>A0A6G1L753</accession>
<name>A0A6G1L753_9PEZI</name>
<dbReference type="Gene3D" id="3.40.50.1820">
    <property type="entry name" value="alpha/beta hydrolase"/>
    <property type="match status" value="1"/>
</dbReference>
<feature type="active site" evidence="3">
    <location>
        <position position="179"/>
    </location>
</feature>
<dbReference type="AlphaFoldDB" id="A0A6G1L753"/>
<keyword evidence="2 5" id="KW-0378">Hydrolase</keyword>
<protein>
    <submittedName>
        <fullName evidence="5">Alpha/beta-hydrolase</fullName>
    </submittedName>
</protein>
<dbReference type="InterPro" id="IPR029058">
    <property type="entry name" value="AB_hydrolase_fold"/>
</dbReference>
<dbReference type="InterPro" id="IPR050300">
    <property type="entry name" value="GDXG_lipolytic_enzyme"/>
</dbReference>
<comment type="similarity">
    <text evidence="1">Belongs to the 'GDXG' lipolytic enzyme family.</text>
</comment>
<organism evidence="5 6">
    <name type="scientific">Teratosphaeria nubilosa</name>
    <dbReference type="NCBI Taxonomy" id="161662"/>
    <lineage>
        <taxon>Eukaryota</taxon>
        <taxon>Fungi</taxon>
        <taxon>Dikarya</taxon>
        <taxon>Ascomycota</taxon>
        <taxon>Pezizomycotina</taxon>
        <taxon>Dothideomycetes</taxon>
        <taxon>Dothideomycetidae</taxon>
        <taxon>Mycosphaerellales</taxon>
        <taxon>Teratosphaeriaceae</taxon>
        <taxon>Teratosphaeria</taxon>
    </lineage>
</organism>
<dbReference type="InterPro" id="IPR013094">
    <property type="entry name" value="AB_hydrolase_3"/>
</dbReference>
<keyword evidence="6" id="KW-1185">Reference proteome</keyword>
<evidence type="ECO:0000313" key="5">
    <source>
        <dbReference type="EMBL" id="KAF2768763.1"/>
    </source>
</evidence>
<reference evidence="5" key="1">
    <citation type="journal article" date="2020" name="Stud. Mycol.">
        <title>101 Dothideomycetes genomes: a test case for predicting lifestyles and emergence of pathogens.</title>
        <authorList>
            <person name="Haridas S."/>
            <person name="Albert R."/>
            <person name="Binder M."/>
            <person name="Bloem J."/>
            <person name="Labutti K."/>
            <person name="Salamov A."/>
            <person name="Andreopoulos B."/>
            <person name="Baker S."/>
            <person name="Barry K."/>
            <person name="Bills G."/>
            <person name="Bluhm B."/>
            <person name="Cannon C."/>
            <person name="Castanera R."/>
            <person name="Culley D."/>
            <person name="Daum C."/>
            <person name="Ezra D."/>
            <person name="Gonzalez J."/>
            <person name="Henrissat B."/>
            <person name="Kuo A."/>
            <person name="Liang C."/>
            <person name="Lipzen A."/>
            <person name="Lutzoni F."/>
            <person name="Magnuson J."/>
            <person name="Mondo S."/>
            <person name="Nolan M."/>
            <person name="Ohm R."/>
            <person name="Pangilinan J."/>
            <person name="Park H.-J."/>
            <person name="Ramirez L."/>
            <person name="Alfaro M."/>
            <person name="Sun H."/>
            <person name="Tritt A."/>
            <person name="Yoshinaga Y."/>
            <person name="Zwiers L.-H."/>
            <person name="Turgeon B."/>
            <person name="Goodwin S."/>
            <person name="Spatafora J."/>
            <person name="Crous P."/>
            <person name="Grigoriev I."/>
        </authorList>
    </citation>
    <scope>NUCLEOTIDE SEQUENCE</scope>
    <source>
        <strain evidence="5">CBS 116005</strain>
    </source>
</reference>
<dbReference type="Proteomes" id="UP000799436">
    <property type="component" value="Unassembled WGS sequence"/>
</dbReference>
<evidence type="ECO:0000256" key="1">
    <source>
        <dbReference type="ARBA" id="ARBA00010515"/>
    </source>
</evidence>
<dbReference type="GO" id="GO:0016787">
    <property type="term" value="F:hydrolase activity"/>
    <property type="evidence" value="ECO:0007669"/>
    <property type="project" value="UniProtKB-KW"/>
</dbReference>
<evidence type="ECO:0000256" key="3">
    <source>
        <dbReference type="PROSITE-ProRule" id="PRU10038"/>
    </source>
</evidence>
<sequence>MSPKRHEEQLAEHLRPTITVTKRTNRSIRMFLLQHLLKPFHAQLTKPRKEYPAGSPKLEPHKKAYKQCDVTERQVEGIYIYDITARIPKSQAITAEKARRKRIYYFNGGGWQMPASSEHWALCHEFAIKIPNSTVSIVSYPLAPHSPAPVAIPQLLKMYHTLLREAETADEDVILAGDSAGGNIVLCLTIGALMEDPTNAPVPKALMCISPSTDLRRHNPDIKVIEKHDPLLRTPFINMTAKKWRGEWDPHDPRISPLYADVTALAKRGVKVHGVVGRYDILGPDAVLMREKCNQLGVRGEWLDWEKQMHCFPLTWSFYLPEGVQAKDWMVDVLRRT</sequence>
<proteinExistence type="inferred from homology"/>
<dbReference type="SUPFAM" id="SSF53474">
    <property type="entry name" value="alpha/beta-Hydrolases"/>
    <property type="match status" value="1"/>
</dbReference>
<dbReference type="Pfam" id="PF07859">
    <property type="entry name" value="Abhydrolase_3"/>
    <property type="match status" value="1"/>
</dbReference>
<dbReference type="PANTHER" id="PTHR48081:SF8">
    <property type="entry name" value="ALPHA_BETA HYDROLASE FOLD-3 DOMAIN-CONTAINING PROTEIN-RELATED"/>
    <property type="match status" value="1"/>
</dbReference>